<feature type="compositionally biased region" description="Basic and acidic residues" evidence="1">
    <location>
        <begin position="346"/>
        <end position="356"/>
    </location>
</feature>
<feature type="region of interest" description="Disordered" evidence="1">
    <location>
        <begin position="105"/>
        <end position="359"/>
    </location>
</feature>
<dbReference type="EMBL" id="OV696699">
    <property type="protein sequence ID" value="CAH1244397.1"/>
    <property type="molecule type" value="Genomic_DNA"/>
</dbReference>
<organism evidence="2 3">
    <name type="scientific">Branchiostoma lanceolatum</name>
    <name type="common">Common lancelet</name>
    <name type="synonym">Amphioxus lanceolatum</name>
    <dbReference type="NCBI Taxonomy" id="7740"/>
    <lineage>
        <taxon>Eukaryota</taxon>
        <taxon>Metazoa</taxon>
        <taxon>Chordata</taxon>
        <taxon>Cephalochordata</taxon>
        <taxon>Leptocardii</taxon>
        <taxon>Amphioxiformes</taxon>
        <taxon>Branchiostomatidae</taxon>
        <taxon>Branchiostoma</taxon>
    </lineage>
</organism>
<sequence>MLTADCNTTDVLFVDMAPDLVFVHVGTNNLPMHRPLSRTVEDFSSLISVANYAVQLHRQRCQAPHRFALREEVWPELEDGGRSVKDGEETAAVDQEKKRMEAAVDQEKKRMETAAVDQEKKRMETAAVDQEKKRMETAAVDQEKKRMETAAVDQEKKRMEGMGQRLGQWARVVRDGRKQQVGVGTCIKGGPRPREAPIPNPSKAPGKVVGGTVSTSKGGPRPREAPIPNPRKAPGKVVGGSVGTRSKRGSRPREAPIPNPSKAPGKVVGGSVGTRSKRGSRPREAPIPNPSKAPGKVEGGSVGTRSKRGPRPREAPIPNPRKAPGKVEGGSARKIAGSSSTGWIEQVKHEEKEEVSKAASMPNYQGNWTVRALMPNVLGQSGIDARPVQH</sequence>
<dbReference type="AlphaFoldDB" id="A0A8K0ECS8"/>
<gene>
    <name evidence="2" type="primary">Hypp7296</name>
    <name evidence="2" type="ORF">BLAG_LOCUS7041</name>
</gene>
<proteinExistence type="predicted"/>
<evidence type="ECO:0000256" key="1">
    <source>
        <dbReference type="SAM" id="MobiDB-lite"/>
    </source>
</evidence>
<protein>
    <submittedName>
        <fullName evidence="2">Hypp7296 protein</fullName>
    </submittedName>
</protein>
<feature type="compositionally biased region" description="Low complexity" evidence="1">
    <location>
        <begin position="206"/>
        <end position="219"/>
    </location>
</feature>
<name>A0A8K0ECS8_BRALA</name>
<keyword evidence="3" id="KW-1185">Reference proteome</keyword>
<evidence type="ECO:0000313" key="2">
    <source>
        <dbReference type="EMBL" id="CAH1244397.1"/>
    </source>
</evidence>
<dbReference type="OrthoDB" id="10225974at2759"/>
<accession>A0A8K0ECS8</accession>
<dbReference type="Proteomes" id="UP000838412">
    <property type="component" value="Chromosome 14"/>
</dbReference>
<evidence type="ECO:0000313" key="3">
    <source>
        <dbReference type="Proteomes" id="UP000838412"/>
    </source>
</evidence>
<reference evidence="2" key="1">
    <citation type="submission" date="2022-01" db="EMBL/GenBank/DDBJ databases">
        <authorList>
            <person name="Braso-Vives M."/>
        </authorList>
    </citation>
    <scope>NUCLEOTIDE SEQUENCE</scope>
</reference>
<feature type="compositionally biased region" description="Basic and acidic residues" evidence="1">
    <location>
        <begin position="105"/>
        <end position="160"/>
    </location>
</feature>